<dbReference type="Proteomes" id="UP001358417">
    <property type="component" value="Unassembled WGS sequence"/>
</dbReference>
<accession>A0AAV9NKP4</accession>
<dbReference type="GO" id="GO:0006412">
    <property type="term" value="P:translation"/>
    <property type="evidence" value="ECO:0007669"/>
    <property type="project" value="InterPro"/>
</dbReference>
<organism evidence="5 6">
    <name type="scientific">Exophiala bonariae</name>
    <dbReference type="NCBI Taxonomy" id="1690606"/>
    <lineage>
        <taxon>Eukaryota</taxon>
        <taxon>Fungi</taxon>
        <taxon>Dikarya</taxon>
        <taxon>Ascomycota</taxon>
        <taxon>Pezizomycotina</taxon>
        <taxon>Eurotiomycetes</taxon>
        <taxon>Chaetothyriomycetidae</taxon>
        <taxon>Chaetothyriales</taxon>
        <taxon>Herpotrichiellaceae</taxon>
        <taxon>Exophiala</taxon>
    </lineage>
</organism>
<dbReference type="Gene3D" id="2.40.50.140">
    <property type="entry name" value="Nucleic acid-binding proteins"/>
    <property type="match status" value="1"/>
</dbReference>
<protein>
    <submittedName>
        <fullName evidence="5">Uncharacterized protein</fullName>
    </submittedName>
</protein>
<keyword evidence="6" id="KW-1185">Reference proteome</keyword>
<gene>
    <name evidence="5" type="ORF">LTR84_007526</name>
</gene>
<dbReference type="RefSeq" id="XP_064710082.1">
    <property type="nucleotide sequence ID" value="XM_064851079.1"/>
</dbReference>
<dbReference type="GO" id="GO:0005840">
    <property type="term" value="C:ribosome"/>
    <property type="evidence" value="ECO:0007669"/>
    <property type="project" value="UniProtKB-KW"/>
</dbReference>
<dbReference type="SUPFAM" id="SSF50249">
    <property type="entry name" value="Nucleic acid-binding proteins"/>
    <property type="match status" value="1"/>
</dbReference>
<proteinExistence type="inferred from homology"/>
<comment type="similarity">
    <text evidence="1">Belongs to the universal ribosomal protein uS17 family.</text>
</comment>
<feature type="region of interest" description="Disordered" evidence="4">
    <location>
        <begin position="43"/>
        <end position="112"/>
    </location>
</feature>
<evidence type="ECO:0000256" key="1">
    <source>
        <dbReference type="ARBA" id="ARBA00010254"/>
    </source>
</evidence>
<feature type="compositionally biased region" description="Low complexity" evidence="4">
    <location>
        <begin position="70"/>
        <end position="84"/>
    </location>
</feature>
<dbReference type="InterPro" id="IPR000266">
    <property type="entry name" value="Ribosomal_uS17"/>
</dbReference>
<comment type="caution">
    <text evidence="5">The sequence shown here is derived from an EMBL/GenBank/DDBJ whole genome shotgun (WGS) entry which is preliminary data.</text>
</comment>
<evidence type="ECO:0000256" key="4">
    <source>
        <dbReference type="SAM" id="MobiDB-lite"/>
    </source>
</evidence>
<evidence type="ECO:0000313" key="6">
    <source>
        <dbReference type="Proteomes" id="UP001358417"/>
    </source>
</evidence>
<keyword evidence="2" id="KW-0689">Ribosomal protein</keyword>
<dbReference type="InterPro" id="IPR012340">
    <property type="entry name" value="NA-bd_OB-fold"/>
</dbReference>
<feature type="compositionally biased region" description="Basic and acidic residues" evidence="4">
    <location>
        <begin position="101"/>
        <end position="112"/>
    </location>
</feature>
<keyword evidence="3" id="KW-0687">Ribonucleoprotein</keyword>
<dbReference type="GO" id="GO:1990904">
    <property type="term" value="C:ribonucleoprotein complex"/>
    <property type="evidence" value="ECO:0007669"/>
    <property type="project" value="UniProtKB-KW"/>
</dbReference>
<dbReference type="GO" id="GO:0003735">
    <property type="term" value="F:structural constituent of ribosome"/>
    <property type="evidence" value="ECO:0007669"/>
    <property type="project" value="InterPro"/>
</dbReference>
<dbReference type="EMBL" id="JAVRRD010000003">
    <property type="protein sequence ID" value="KAK5060985.1"/>
    <property type="molecule type" value="Genomic_DNA"/>
</dbReference>
<reference evidence="5 6" key="1">
    <citation type="submission" date="2023-08" db="EMBL/GenBank/DDBJ databases">
        <title>Black Yeasts Isolated from many extreme environments.</title>
        <authorList>
            <person name="Coleine C."/>
            <person name="Stajich J.E."/>
            <person name="Selbmann L."/>
        </authorList>
    </citation>
    <scope>NUCLEOTIDE SEQUENCE [LARGE SCALE GENOMIC DNA]</scope>
    <source>
        <strain evidence="5 6">CCFEE 5792</strain>
    </source>
</reference>
<dbReference type="AlphaFoldDB" id="A0AAV9NKP4"/>
<dbReference type="Pfam" id="PF00366">
    <property type="entry name" value="Ribosomal_S17"/>
    <property type="match status" value="1"/>
</dbReference>
<evidence type="ECO:0000256" key="3">
    <source>
        <dbReference type="ARBA" id="ARBA00023274"/>
    </source>
</evidence>
<evidence type="ECO:0000313" key="5">
    <source>
        <dbReference type="EMBL" id="KAK5060985.1"/>
    </source>
</evidence>
<name>A0AAV9NKP4_9EURO</name>
<sequence length="243" mass="26920">MNTSSAQVLLRACRPSSSRTLVHLPPSSSSSCTARAHFKTKWQLSQRQQQNRLGRPHHFSTSRATWNVQAETSTSTVTTTTAATPNPPAPDTEKSSTVFHEQSKPRGYEPDSYRVWRGEDEDFVKTSESFIGRVSRTGTMRKTVRVSRNVQVWDAHLQKYYTREKHALVHDPDDLLVEGDLVSYGGFPPSIAKARLEKGRPVDTKGRVSCCVFDVLTPFGSTVAQRVQARSSVDGAASVKLAS</sequence>
<evidence type="ECO:0000256" key="2">
    <source>
        <dbReference type="ARBA" id="ARBA00022980"/>
    </source>
</evidence>
<feature type="compositionally biased region" description="Polar residues" evidence="4">
    <location>
        <begin position="43"/>
        <end position="52"/>
    </location>
</feature>
<dbReference type="GeneID" id="89975692"/>